<dbReference type="InterPro" id="IPR035892">
    <property type="entry name" value="C2_domain_sf"/>
</dbReference>
<dbReference type="PANTHER" id="PTHR31750">
    <property type="entry name" value="PROTEIN STAY-GREEN 1, CHLOROPLASTIC-RELATED"/>
    <property type="match status" value="1"/>
</dbReference>
<evidence type="ECO:0000259" key="9">
    <source>
        <dbReference type="PROSITE" id="PS51911"/>
    </source>
</evidence>
<feature type="non-terminal residue" evidence="10">
    <location>
        <position position="1"/>
    </location>
</feature>
<comment type="similarity">
    <text evidence="2">Belongs to the AIDA family.</text>
</comment>
<evidence type="ECO:0000256" key="1">
    <source>
        <dbReference type="ARBA" id="ARBA00004229"/>
    </source>
</evidence>
<evidence type="ECO:0000256" key="5">
    <source>
        <dbReference type="ARBA" id="ARBA00022528"/>
    </source>
</evidence>
<dbReference type="Pfam" id="PF12638">
    <property type="entry name" value="Staygreen"/>
    <property type="match status" value="1"/>
</dbReference>
<keyword evidence="11" id="KW-1185">Reference proteome</keyword>
<keyword evidence="5" id="KW-0150">Chloroplast</keyword>
<evidence type="ECO:0000313" key="10">
    <source>
        <dbReference type="EMBL" id="GFH17285.1"/>
    </source>
</evidence>
<feature type="non-terminal residue" evidence="10">
    <location>
        <position position="767"/>
    </location>
</feature>
<evidence type="ECO:0000256" key="2">
    <source>
        <dbReference type="ARBA" id="ARBA00007205"/>
    </source>
</evidence>
<dbReference type="GO" id="GO:0009507">
    <property type="term" value="C:chloroplast"/>
    <property type="evidence" value="ECO:0007669"/>
    <property type="project" value="UniProtKB-SubCell"/>
</dbReference>
<feature type="region of interest" description="Disordered" evidence="8">
    <location>
        <begin position="717"/>
        <end position="767"/>
    </location>
</feature>
<dbReference type="InterPro" id="IPR036818">
    <property type="entry name" value="AIDA_N_sf"/>
</dbReference>
<evidence type="ECO:0000313" key="11">
    <source>
        <dbReference type="Proteomes" id="UP000485058"/>
    </source>
</evidence>
<dbReference type="PANTHER" id="PTHR31750:SF4">
    <property type="entry name" value="LP06106P"/>
    <property type="match status" value="1"/>
</dbReference>
<dbReference type="Pfam" id="PF08910">
    <property type="entry name" value="Aida_N"/>
    <property type="match status" value="1"/>
</dbReference>
<evidence type="ECO:0000256" key="4">
    <source>
        <dbReference type="ARBA" id="ARBA00022473"/>
    </source>
</evidence>
<feature type="compositionally biased region" description="Low complexity" evidence="8">
    <location>
        <begin position="642"/>
        <end position="656"/>
    </location>
</feature>
<dbReference type="InterPro" id="IPR023421">
    <property type="entry name" value="AIDA_N"/>
</dbReference>
<evidence type="ECO:0000256" key="8">
    <source>
        <dbReference type="SAM" id="MobiDB-lite"/>
    </source>
</evidence>
<feature type="domain" description="C2 Aida-type" evidence="9">
    <location>
        <begin position="145"/>
        <end position="293"/>
    </location>
</feature>
<reference evidence="10 11" key="1">
    <citation type="submission" date="2020-02" db="EMBL/GenBank/DDBJ databases">
        <title>Draft genome sequence of Haematococcus lacustris strain NIES-144.</title>
        <authorList>
            <person name="Morimoto D."/>
            <person name="Nakagawa S."/>
            <person name="Yoshida T."/>
            <person name="Sawayama S."/>
        </authorList>
    </citation>
    <scope>NUCLEOTIDE SEQUENCE [LARGE SCALE GENOMIC DNA]</scope>
    <source>
        <strain evidence="10 11">NIES-144</strain>
    </source>
</reference>
<evidence type="ECO:0000256" key="6">
    <source>
        <dbReference type="ARBA" id="ARBA00022640"/>
    </source>
</evidence>
<accession>A0A699Z6T0</accession>
<dbReference type="Pfam" id="PF14186">
    <property type="entry name" value="Aida_C2"/>
    <property type="match status" value="1"/>
</dbReference>
<dbReference type="PROSITE" id="PS51911">
    <property type="entry name" value="C2_AIDA"/>
    <property type="match status" value="1"/>
</dbReference>
<dbReference type="Gene3D" id="1.20.120.360">
    <property type="entry name" value="Axin interactor, dorsalization-associated protein, N-terminal domain"/>
    <property type="match status" value="1"/>
</dbReference>
<protein>
    <recommendedName>
        <fullName evidence="9">C2 Aida-type domain-containing protein</fullName>
    </recommendedName>
</protein>
<comment type="caution">
    <text evidence="10">The sequence shown here is derived from an EMBL/GenBank/DDBJ whole genome shotgun (WGS) entry which is preliminary data.</text>
</comment>
<feature type="compositionally biased region" description="Low complexity" evidence="8">
    <location>
        <begin position="610"/>
        <end position="619"/>
    </location>
</feature>
<evidence type="ECO:0000256" key="7">
    <source>
        <dbReference type="ARBA" id="ARBA00022946"/>
    </source>
</evidence>
<feature type="region of interest" description="Disordered" evidence="8">
    <location>
        <begin position="610"/>
        <end position="676"/>
    </location>
</feature>
<dbReference type="Gene3D" id="2.60.40.150">
    <property type="entry name" value="C2 domain"/>
    <property type="match status" value="1"/>
</dbReference>
<organism evidence="10 11">
    <name type="scientific">Haematococcus lacustris</name>
    <name type="common">Green alga</name>
    <name type="synonym">Haematococcus pluvialis</name>
    <dbReference type="NCBI Taxonomy" id="44745"/>
    <lineage>
        <taxon>Eukaryota</taxon>
        <taxon>Viridiplantae</taxon>
        <taxon>Chlorophyta</taxon>
        <taxon>core chlorophytes</taxon>
        <taxon>Chlorophyceae</taxon>
        <taxon>CS clade</taxon>
        <taxon>Chlamydomonadales</taxon>
        <taxon>Haematococcaceae</taxon>
        <taxon>Haematococcus</taxon>
    </lineage>
</organism>
<dbReference type="SUPFAM" id="SSF109779">
    <property type="entry name" value="Domain from hypothetical 2610208m17rik protein"/>
    <property type="match status" value="1"/>
</dbReference>
<keyword evidence="7" id="KW-0809">Transit peptide</keyword>
<dbReference type="Proteomes" id="UP000485058">
    <property type="component" value="Unassembled WGS sequence"/>
</dbReference>
<name>A0A699Z6T0_HAELA</name>
<dbReference type="EMBL" id="BLLF01001124">
    <property type="protein sequence ID" value="GFH17285.1"/>
    <property type="molecule type" value="Genomic_DNA"/>
</dbReference>
<comment type="subcellular location">
    <subcellularLocation>
        <location evidence="1">Plastid</location>
        <location evidence="1">Chloroplast</location>
    </subcellularLocation>
</comment>
<gene>
    <name evidence="10" type="ORF">HaLaN_13888</name>
</gene>
<feature type="region of interest" description="Disordered" evidence="8">
    <location>
        <begin position="300"/>
        <end position="319"/>
    </location>
</feature>
<keyword evidence="4" id="KW-0217">Developmental protein</keyword>
<dbReference type="InterPro" id="IPR024438">
    <property type="entry name" value="Staygreen"/>
</dbReference>
<evidence type="ECO:0000256" key="3">
    <source>
        <dbReference type="ARBA" id="ARBA00009234"/>
    </source>
</evidence>
<proteinExistence type="inferred from homology"/>
<dbReference type="AlphaFoldDB" id="A0A699Z6T0"/>
<keyword evidence="6" id="KW-0934">Plastid</keyword>
<sequence>MEDTRGRWDRAFGEALDFDTWGQVEEAIEGYQRLQVAASAEYVENVLQLPLHRRDSIGKLAAALKLRVQELQGSSDRGIGLNGMKTIRSFMKQLIVTDASFPLASLNPEALLGVSPTVPQVEEVADYFEEERETLPASNNGTLRDPPTSVRKGDTTLVIQIHKWGFKDATGFVEPRVAVSVRNDKGDPVEAVQETPTTSQVSQQYLVFENTVYLQTPINRLPEGSAIFFEFKHWKAKKQKKSCKAYCFMELDEIKQGPITLEVYKKPVNYSRNKKPVLLSVKQLGTSEAVVGVKTIRPANAQGHDQPMPRTTRASDPLPAVKGAPFSGARAYSGGPWGPSRSAMRQLSSKETAGAQRCSRAVCRVARPRAKRTLRVAAIFDPPPFQPEKLTVSWQKGTTRHHSSAGLPRKYTLTHNDITGALQLTVGSDFNYAQISGFYTRLLRDEVVAEWAFDPRPVLHIYCHVSGEDRWLAPPFLRNYIFRREIPLVLEAFMWADKELLLQHPELANADVLVHFQSSSQELDSVEVWGVLSQRSTWQPVPTSILKRMLSAVMGDQLWGMGRGASSQPLLTQSSQQACTDLEVDASAQSGMLSERDLVPVPIAVDAQGSAGRQAGAGSWTLRPSDLESDGMPWHAVPLPVSSSQGSLQDSSGSSQACTSSLCQPGHPASGQGTAAAPSAHSMAACACSSRGGLHSSAGEESGVSGSIMPSQVALRAPRGMTGDDGGNGSGSKSSSSAYALRQGWGSRTSTWEHQAVASAGRLSDVE</sequence>
<comment type="similarity">
    <text evidence="3">Belongs to the staygreen family.</text>
</comment>
<dbReference type="InterPro" id="IPR025939">
    <property type="entry name" value="Aida_C"/>
</dbReference>